<protein>
    <submittedName>
        <fullName evidence="2">Uncharacterized protein</fullName>
    </submittedName>
</protein>
<dbReference type="OrthoDB" id="10450180at2759"/>
<sequence>MQFSTNLMAAILFTVTSVAGFALPVPAPSPLTVAEPFKVVDAIVPRQTLGLCDFGDWTCSGGNIYQCNGGWQLIASCGRNCQIINGSPFCV</sequence>
<accession>S3D7L0</accession>
<gene>
    <name evidence="2" type="ORF">GLAREA_06753</name>
</gene>
<dbReference type="KEGG" id="glz:GLAREA_06753"/>
<reference evidence="2 3" key="1">
    <citation type="journal article" date="2013" name="BMC Genomics">
        <title>Genomics-driven discovery of the pneumocandin biosynthetic gene cluster in the fungus Glarea lozoyensis.</title>
        <authorList>
            <person name="Chen L."/>
            <person name="Yue Q."/>
            <person name="Zhang X."/>
            <person name="Xiang M."/>
            <person name="Wang C."/>
            <person name="Li S."/>
            <person name="Che Y."/>
            <person name="Ortiz-Lopez F.J."/>
            <person name="Bills G.F."/>
            <person name="Liu X."/>
            <person name="An Z."/>
        </authorList>
    </citation>
    <scope>NUCLEOTIDE SEQUENCE [LARGE SCALE GENOMIC DNA]</scope>
    <source>
        <strain evidence="3">ATCC 20868 / MF5171</strain>
    </source>
</reference>
<proteinExistence type="predicted"/>
<dbReference type="RefSeq" id="XP_008078892.1">
    <property type="nucleotide sequence ID" value="XM_008080701.1"/>
</dbReference>
<dbReference type="GeneID" id="19465806"/>
<dbReference type="AlphaFoldDB" id="S3D7L0"/>
<evidence type="ECO:0000256" key="1">
    <source>
        <dbReference type="SAM" id="SignalP"/>
    </source>
</evidence>
<keyword evidence="3" id="KW-1185">Reference proteome</keyword>
<keyword evidence="1" id="KW-0732">Signal</keyword>
<dbReference type="HOGENOM" id="CLU_2427203_0_0_1"/>
<feature type="chain" id="PRO_5004507891" evidence="1">
    <location>
        <begin position="23"/>
        <end position="91"/>
    </location>
</feature>
<organism evidence="2 3">
    <name type="scientific">Glarea lozoyensis (strain ATCC 20868 / MF5171)</name>
    <dbReference type="NCBI Taxonomy" id="1116229"/>
    <lineage>
        <taxon>Eukaryota</taxon>
        <taxon>Fungi</taxon>
        <taxon>Dikarya</taxon>
        <taxon>Ascomycota</taxon>
        <taxon>Pezizomycotina</taxon>
        <taxon>Leotiomycetes</taxon>
        <taxon>Helotiales</taxon>
        <taxon>Helotiaceae</taxon>
        <taxon>Glarea</taxon>
    </lineage>
</organism>
<feature type="signal peptide" evidence="1">
    <location>
        <begin position="1"/>
        <end position="22"/>
    </location>
</feature>
<evidence type="ECO:0000313" key="3">
    <source>
        <dbReference type="Proteomes" id="UP000016922"/>
    </source>
</evidence>
<evidence type="ECO:0000313" key="2">
    <source>
        <dbReference type="EMBL" id="EPE33740.1"/>
    </source>
</evidence>
<dbReference type="Proteomes" id="UP000016922">
    <property type="component" value="Unassembled WGS sequence"/>
</dbReference>
<dbReference type="EMBL" id="KE145357">
    <property type="protein sequence ID" value="EPE33740.1"/>
    <property type="molecule type" value="Genomic_DNA"/>
</dbReference>
<name>S3D7L0_GLAL2</name>